<dbReference type="Proteomes" id="UP000193804">
    <property type="component" value="Unassembled WGS sequence"/>
</dbReference>
<dbReference type="PANTHER" id="PTHR22916">
    <property type="entry name" value="GLYCOSYLTRANSFERASE"/>
    <property type="match status" value="1"/>
</dbReference>
<dbReference type="InterPro" id="IPR001173">
    <property type="entry name" value="Glyco_trans_2-like"/>
</dbReference>
<dbReference type="Pfam" id="PF00535">
    <property type="entry name" value="Glycos_transf_2"/>
    <property type="match status" value="1"/>
</dbReference>
<feature type="domain" description="Glycosyltransferase 2-like" evidence="1">
    <location>
        <begin position="10"/>
        <end position="143"/>
    </location>
</feature>
<dbReference type="Gene3D" id="3.90.550.10">
    <property type="entry name" value="Spore Coat Polysaccharide Biosynthesis Protein SpsA, Chain A"/>
    <property type="match status" value="1"/>
</dbReference>
<dbReference type="SUPFAM" id="SSF53448">
    <property type="entry name" value="Nucleotide-diphospho-sugar transferases"/>
    <property type="match status" value="1"/>
</dbReference>
<keyword evidence="2" id="KW-0808">Transferase</keyword>
<name>A0A1X7IK53_9BACT</name>
<dbReference type="GO" id="GO:0016758">
    <property type="term" value="F:hexosyltransferase activity"/>
    <property type="evidence" value="ECO:0007669"/>
    <property type="project" value="UniProtKB-ARBA"/>
</dbReference>
<dbReference type="PANTHER" id="PTHR22916:SF3">
    <property type="entry name" value="UDP-GLCNAC:BETAGAL BETA-1,3-N-ACETYLGLUCOSAMINYLTRANSFERASE-LIKE PROTEIN 1"/>
    <property type="match status" value="1"/>
</dbReference>
<accession>A0A1X7IK53</accession>
<dbReference type="AlphaFoldDB" id="A0A1X7IK53"/>
<dbReference type="EMBL" id="FXAW01000001">
    <property type="protein sequence ID" value="SMG15117.1"/>
    <property type="molecule type" value="Genomic_DNA"/>
</dbReference>
<gene>
    <name evidence="2" type="ORF">SAMN05661096_00727</name>
</gene>
<dbReference type="STRING" id="1028.SAMN05661096_00727"/>
<reference evidence="3" key="1">
    <citation type="submission" date="2017-04" db="EMBL/GenBank/DDBJ databases">
        <authorList>
            <person name="Varghese N."/>
            <person name="Submissions S."/>
        </authorList>
    </citation>
    <scope>NUCLEOTIDE SEQUENCE [LARGE SCALE GENOMIC DNA]</scope>
    <source>
        <strain evidence="3">DSM 4125</strain>
    </source>
</reference>
<keyword evidence="3" id="KW-1185">Reference proteome</keyword>
<evidence type="ECO:0000313" key="2">
    <source>
        <dbReference type="EMBL" id="SMG15117.1"/>
    </source>
</evidence>
<organism evidence="2 3">
    <name type="scientific">Marivirga sericea</name>
    <dbReference type="NCBI Taxonomy" id="1028"/>
    <lineage>
        <taxon>Bacteria</taxon>
        <taxon>Pseudomonadati</taxon>
        <taxon>Bacteroidota</taxon>
        <taxon>Cytophagia</taxon>
        <taxon>Cytophagales</taxon>
        <taxon>Marivirgaceae</taxon>
        <taxon>Marivirga</taxon>
    </lineage>
</organism>
<sequence>MIEEEKVMVSVCIVTYKHEAYIKEAIEGVLNQEVDFKVNLLIGDDCSPDNTSAIVEEMMANHPNGHWITYIKRKENIGMMPNFIDLLERCSGKYIALCDGDDYWTDPLKLQQQVDFLENNSEYVISFHKSVNYDLKHLKNERVFYGDLKSDKTVDQKWLAAGIYIPTATSCFKNNFTLPDNFNKVKNADTFLWSILGHQGKAIFQHDINPSVRRVHQGGVFSMKDDVYRFQQMLHSYKQMLSVTDDRYKTYLKTKICKTYIMLSKAYLKKYNLGKSIPNFLQSLSFLQLNQYGLKSFLKVLIS</sequence>
<evidence type="ECO:0000259" key="1">
    <source>
        <dbReference type="Pfam" id="PF00535"/>
    </source>
</evidence>
<proteinExistence type="predicted"/>
<dbReference type="RefSeq" id="WP_085515711.1">
    <property type="nucleotide sequence ID" value="NZ_FXAW01000001.1"/>
</dbReference>
<dbReference type="InterPro" id="IPR029044">
    <property type="entry name" value="Nucleotide-diphossugar_trans"/>
</dbReference>
<protein>
    <submittedName>
        <fullName evidence="2">Glycosyltransferase involved in cell wall bisynthesis</fullName>
    </submittedName>
</protein>
<evidence type="ECO:0000313" key="3">
    <source>
        <dbReference type="Proteomes" id="UP000193804"/>
    </source>
</evidence>
<dbReference type="OrthoDB" id="199095at2"/>